<dbReference type="Proteomes" id="UP000198827">
    <property type="component" value="Chromosome I"/>
</dbReference>
<dbReference type="EMBL" id="LT629705">
    <property type="protein sequence ID" value="SDO69734.1"/>
    <property type="molecule type" value="Genomic_DNA"/>
</dbReference>
<sequence length="38" mass="4106">MSSTNTKEWKGLSKGVNAEGTKGYHAGEVKMMTNFALT</sequence>
<organism evidence="2 3">
    <name type="scientific">Pseudomonas arsenicoxydans</name>
    <dbReference type="NCBI Taxonomy" id="702115"/>
    <lineage>
        <taxon>Bacteria</taxon>
        <taxon>Pseudomonadati</taxon>
        <taxon>Pseudomonadota</taxon>
        <taxon>Gammaproteobacteria</taxon>
        <taxon>Pseudomonadales</taxon>
        <taxon>Pseudomonadaceae</taxon>
        <taxon>Pseudomonas</taxon>
    </lineage>
</organism>
<reference evidence="2 3" key="1">
    <citation type="submission" date="2016-10" db="EMBL/GenBank/DDBJ databases">
        <authorList>
            <person name="de Groot N.N."/>
        </authorList>
    </citation>
    <scope>NUCLEOTIDE SEQUENCE [LARGE SCALE GENOMIC DNA]</scope>
    <source>
        <strain evidence="2 3">CECT 7543</strain>
    </source>
</reference>
<evidence type="ECO:0000313" key="3">
    <source>
        <dbReference type="Proteomes" id="UP000198827"/>
    </source>
</evidence>
<dbReference type="AlphaFoldDB" id="A0A1H0LNJ1"/>
<evidence type="ECO:0000256" key="1">
    <source>
        <dbReference type="SAM" id="MobiDB-lite"/>
    </source>
</evidence>
<proteinExistence type="predicted"/>
<evidence type="ECO:0000313" key="2">
    <source>
        <dbReference type="EMBL" id="SDO69734.1"/>
    </source>
</evidence>
<accession>A0A1H0LNJ1</accession>
<protein>
    <submittedName>
        <fullName evidence="2">Uncharacterized protein</fullName>
    </submittedName>
</protein>
<name>A0A1H0LNJ1_9PSED</name>
<gene>
    <name evidence="2" type="ORF">SAMN04489798_3609</name>
</gene>
<feature type="region of interest" description="Disordered" evidence="1">
    <location>
        <begin position="1"/>
        <end position="20"/>
    </location>
</feature>